<dbReference type="EMBL" id="MQVS01000001">
    <property type="protein sequence ID" value="OKL52647.1"/>
    <property type="molecule type" value="Genomic_DNA"/>
</dbReference>
<dbReference type="Pfam" id="PF05076">
    <property type="entry name" value="SUFU"/>
    <property type="match status" value="1"/>
</dbReference>
<evidence type="ECO:0000313" key="2">
    <source>
        <dbReference type="EMBL" id="OKL52647.1"/>
    </source>
</evidence>
<dbReference type="STRING" id="52770.BSZ40_00595"/>
<evidence type="ECO:0000259" key="1">
    <source>
        <dbReference type="Pfam" id="PF05076"/>
    </source>
</evidence>
<dbReference type="AlphaFoldDB" id="A0A1Q5PYN7"/>
<protein>
    <recommendedName>
        <fullName evidence="1">Suppressor of fused-like domain-containing protein</fullName>
    </recommendedName>
</protein>
<feature type="domain" description="Suppressor of fused-like" evidence="1">
    <location>
        <begin position="44"/>
        <end position="200"/>
    </location>
</feature>
<reference evidence="3" key="1">
    <citation type="submission" date="2016-12" db="EMBL/GenBank/DDBJ databases">
        <authorList>
            <person name="Meng X."/>
        </authorList>
    </citation>
    <scope>NUCLEOTIDE SEQUENCE [LARGE SCALE GENOMIC DNA]</scope>
    <source>
        <strain evidence="3">DSM 20732</strain>
    </source>
</reference>
<dbReference type="InParanoid" id="A0A1Q5PYN7"/>
<dbReference type="SUPFAM" id="SSF103359">
    <property type="entry name" value="Suppressor of Fused, N-terminal domain"/>
    <property type="match status" value="1"/>
</dbReference>
<sequence length="329" mass="36347">MSTSFLPGWQPLLEACTRHYPDQIPPMRAGSPGAHYGTRLDCVLAFRALRPVPHWLFVSAGLSDIWAASPGEDGKAGMGFELTFRLADPFAENPDSEPPRWPVNLLSKLGSYAFGYQATLEPADFIDVGAAFTEGTEIRHLGVIADPELGTVQLPGGKAQFLQLIGLTDDDLQDLMNWQPSRFLDLYQEVYPGGITHLDRTSLRGDARLRARIETGIAKESRGTEAVHAQQLRCMEWAGKLIVTLNLSTARGLVAHLERRFRIKEGFSVTGKDHEVQFAAGRKFNYQLTGNKARITLPTAALADIRAKLQTVGRHEAPTGLHWHVVEDE</sequence>
<accession>A0A1Q5PYN7</accession>
<keyword evidence="3" id="KW-1185">Reference proteome</keyword>
<proteinExistence type="predicted"/>
<dbReference type="InterPro" id="IPR037181">
    <property type="entry name" value="SUFU_N"/>
</dbReference>
<gene>
    <name evidence="2" type="ORF">BSZ40_00595</name>
</gene>
<dbReference type="GO" id="GO:0005737">
    <property type="term" value="C:cytoplasm"/>
    <property type="evidence" value="ECO:0007669"/>
    <property type="project" value="TreeGrafter"/>
</dbReference>
<organism evidence="2 3">
    <name type="scientific">Buchananella hordeovulneris</name>
    <dbReference type="NCBI Taxonomy" id="52770"/>
    <lineage>
        <taxon>Bacteria</taxon>
        <taxon>Bacillati</taxon>
        <taxon>Actinomycetota</taxon>
        <taxon>Actinomycetes</taxon>
        <taxon>Actinomycetales</taxon>
        <taxon>Actinomycetaceae</taxon>
        <taxon>Buchananella</taxon>
    </lineage>
</organism>
<dbReference type="Proteomes" id="UP000185612">
    <property type="component" value="Unassembled WGS sequence"/>
</dbReference>
<dbReference type="InterPro" id="IPR020941">
    <property type="entry name" value="SUFU-like_domain"/>
</dbReference>
<dbReference type="RefSeq" id="WP_073822213.1">
    <property type="nucleotide sequence ID" value="NZ_MQVS01000001.1"/>
</dbReference>
<dbReference type="InterPro" id="IPR007768">
    <property type="entry name" value="Suppressor_of_fused"/>
</dbReference>
<comment type="caution">
    <text evidence="2">The sequence shown here is derived from an EMBL/GenBank/DDBJ whole genome shotgun (WGS) entry which is preliminary data.</text>
</comment>
<dbReference type="PANTHER" id="PTHR10928">
    <property type="entry name" value="SUPPRESSOR OF FUSED"/>
    <property type="match status" value="1"/>
</dbReference>
<dbReference type="PANTHER" id="PTHR10928:SF2">
    <property type="entry name" value="SUPPRESSOR OF FUSED HOMOLOG"/>
    <property type="match status" value="1"/>
</dbReference>
<evidence type="ECO:0000313" key="3">
    <source>
        <dbReference type="Proteomes" id="UP000185612"/>
    </source>
</evidence>
<dbReference type="OrthoDB" id="9023549at2"/>
<name>A0A1Q5PYN7_9ACTO</name>